<dbReference type="Gramene" id="OE9A121046T3">
    <property type="protein sequence ID" value="OE9A121046C3"/>
    <property type="gene ID" value="OE9A121046"/>
</dbReference>
<feature type="region of interest" description="Disordered" evidence="1">
    <location>
        <begin position="155"/>
        <end position="189"/>
    </location>
</feature>
<organism evidence="3 4">
    <name type="scientific">Olea europaea subsp. europaea</name>
    <dbReference type="NCBI Taxonomy" id="158383"/>
    <lineage>
        <taxon>Eukaryota</taxon>
        <taxon>Viridiplantae</taxon>
        <taxon>Streptophyta</taxon>
        <taxon>Embryophyta</taxon>
        <taxon>Tracheophyta</taxon>
        <taxon>Spermatophyta</taxon>
        <taxon>Magnoliopsida</taxon>
        <taxon>eudicotyledons</taxon>
        <taxon>Gunneridae</taxon>
        <taxon>Pentapetalae</taxon>
        <taxon>asterids</taxon>
        <taxon>lamiids</taxon>
        <taxon>Lamiales</taxon>
        <taxon>Oleaceae</taxon>
        <taxon>Oleeae</taxon>
        <taxon>Olea</taxon>
    </lineage>
</organism>
<dbReference type="InterPro" id="IPR001357">
    <property type="entry name" value="BRCT_dom"/>
</dbReference>
<name>A0A8S0PWM2_OLEEU</name>
<dbReference type="InterPro" id="IPR036420">
    <property type="entry name" value="BRCT_dom_sf"/>
</dbReference>
<dbReference type="Pfam" id="PF20415">
    <property type="entry name" value="DUF6699"/>
    <property type="match status" value="1"/>
</dbReference>
<comment type="caution">
    <text evidence="3">The sequence shown here is derived from an EMBL/GenBank/DDBJ whole genome shotgun (WGS) entry which is preliminary data.</text>
</comment>
<dbReference type="PANTHER" id="PTHR47576">
    <property type="entry name" value="BRCT DOMAIN DNA REPAIR PROTEIN-RELATED"/>
    <property type="match status" value="1"/>
</dbReference>
<dbReference type="PROSITE" id="PS50172">
    <property type="entry name" value="BRCT"/>
    <property type="match status" value="2"/>
</dbReference>
<evidence type="ECO:0000313" key="4">
    <source>
        <dbReference type="Proteomes" id="UP000594638"/>
    </source>
</evidence>
<dbReference type="PANTHER" id="PTHR47576:SF2">
    <property type="entry name" value="BRCT DOMAIN DNA REPAIR PROTEIN-RELATED"/>
    <property type="match status" value="1"/>
</dbReference>
<dbReference type="Pfam" id="PF00533">
    <property type="entry name" value="BRCT"/>
    <property type="match status" value="1"/>
</dbReference>
<dbReference type="Gene3D" id="3.40.50.10190">
    <property type="entry name" value="BRCT domain"/>
    <property type="match status" value="1"/>
</dbReference>
<dbReference type="OrthoDB" id="251770at2759"/>
<evidence type="ECO:0000313" key="3">
    <source>
        <dbReference type="EMBL" id="CAA2956483.1"/>
    </source>
</evidence>
<evidence type="ECO:0000256" key="1">
    <source>
        <dbReference type="SAM" id="MobiDB-lite"/>
    </source>
</evidence>
<dbReference type="InterPro" id="IPR046522">
    <property type="entry name" value="DUF6699"/>
</dbReference>
<dbReference type="Proteomes" id="UP000594638">
    <property type="component" value="Unassembled WGS sequence"/>
</dbReference>
<dbReference type="AlphaFoldDB" id="A0A8S0PWM2"/>
<dbReference type="CDD" id="cd17731">
    <property type="entry name" value="BRCT_TopBP1_rpt2_like"/>
    <property type="match status" value="1"/>
</dbReference>
<dbReference type="SMART" id="SM00292">
    <property type="entry name" value="BRCT"/>
    <property type="match status" value="2"/>
</dbReference>
<gene>
    <name evidence="3" type="ORF">OLEA9_A121046</name>
</gene>
<keyword evidence="4" id="KW-1185">Reference proteome</keyword>
<feature type="compositionally biased region" description="Basic and acidic residues" evidence="1">
    <location>
        <begin position="164"/>
        <end position="176"/>
    </location>
</feature>
<feature type="domain" description="BRCT" evidence="2">
    <location>
        <begin position="57"/>
        <end position="152"/>
    </location>
</feature>
<dbReference type="InterPro" id="IPR059215">
    <property type="entry name" value="BRCT2_TopBP1-like"/>
</dbReference>
<sequence length="555" mass="61812">MDGIGRGRVEVIASKGCSRLFRDFSSSFRSLQSFSLEPTSPTSSAPEVLEYPVKSMKSNSPFSGLVICVTGLSIEARKQVKKATEKLGGQYSPHLHPQYIFVTLNTLYSSHGHKFEHALKHGPRNGLFLVTISWFVDSVKKNERLNESLYRVNHNGETGAMNSDSKRLDQNTDSKKSSHPVDSIEYSGQSGFLGGPHLRFSERHSKRIVASPFSGQSIYVDNDVSSDLCSKVAEAVSAEGASLLDQWYVGCDANYIVCEGSSVRKYLGHSCNLVTPAWVLKSAKENCVQRLVHMSADLAGQTGSLLGTIENGIFKEGINGITHPAAVPRFIINKSQVERQNITNLAKDGVRRRRNLHMRTCKTRLHPITPSSLLDSICWSISEPTSSASIYTYSSSAENGIKNQTCPIVETKEDVSKSGTSFVNLSRPLTESEKSGLIFKSHFLTILFPIDRYLEMGPRSRTFFSEKGFACLQVLDYIYAFYQENMSTDEIEVAIHTDSRNADRLRLAYSSKETAELKLVEFKRIDFLGSRISFEMLKRVNGDNDSNVYELLIRA</sequence>
<proteinExistence type="predicted"/>
<reference evidence="3 4" key="1">
    <citation type="submission" date="2019-12" db="EMBL/GenBank/DDBJ databases">
        <authorList>
            <person name="Alioto T."/>
            <person name="Alioto T."/>
            <person name="Gomez Garrido J."/>
        </authorList>
    </citation>
    <scope>NUCLEOTIDE SEQUENCE [LARGE SCALE GENOMIC DNA]</scope>
</reference>
<dbReference type="SUPFAM" id="SSF52113">
    <property type="entry name" value="BRCT domain"/>
    <property type="match status" value="2"/>
</dbReference>
<feature type="domain" description="BRCT" evidence="2">
    <location>
        <begin position="208"/>
        <end position="286"/>
    </location>
</feature>
<protein>
    <recommendedName>
        <fullName evidence="2">BRCT domain-containing protein</fullName>
    </recommendedName>
</protein>
<evidence type="ECO:0000259" key="2">
    <source>
        <dbReference type="PROSITE" id="PS50172"/>
    </source>
</evidence>
<accession>A0A8S0PWM2</accession>
<dbReference type="EMBL" id="CACTIH010000188">
    <property type="protein sequence ID" value="CAA2956483.1"/>
    <property type="molecule type" value="Genomic_DNA"/>
</dbReference>